<keyword evidence="2" id="KW-1185">Reference proteome</keyword>
<dbReference type="Proteomes" id="UP000827976">
    <property type="component" value="Chromosome 16"/>
</dbReference>
<evidence type="ECO:0000313" key="1">
    <source>
        <dbReference type="EMBL" id="KAH7659140.1"/>
    </source>
</evidence>
<gene>
    <name evidence="1" type="ORF">IHE45_16G012200</name>
</gene>
<evidence type="ECO:0000313" key="2">
    <source>
        <dbReference type="Proteomes" id="UP000827976"/>
    </source>
</evidence>
<comment type="caution">
    <text evidence="1">The sequence shown here is derived from an EMBL/GenBank/DDBJ whole genome shotgun (WGS) entry which is preliminary data.</text>
</comment>
<dbReference type="EMBL" id="CM037026">
    <property type="protein sequence ID" value="KAH7659140.1"/>
    <property type="molecule type" value="Genomic_DNA"/>
</dbReference>
<accession>A0ACB7UFU9</accession>
<name>A0ACB7UFU9_DIOAL</name>
<protein>
    <submittedName>
        <fullName evidence="1">Uncharacterized protein</fullName>
    </submittedName>
</protein>
<reference evidence="2" key="1">
    <citation type="journal article" date="2022" name="Nat. Commun.">
        <title>Chromosome evolution and the genetic basis of agronomically important traits in greater yam.</title>
        <authorList>
            <person name="Bredeson J.V."/>
            <person name="Lyons J.B."/>
            <person name="Oniyinde I.O."/>
            <person name="Okereke N.R."/>
            <person name="Kolade O."/>
            <person name="Nnabue I."/>
            <person name="Nwadili C.O."/>
            <person name="Hribova E."/>
            <person name="Parker M."/>
            <person name="Nwogha J."/>
            <person name="Shu S."/>
            <person name="Carlson J."/>
            <person name="Kariba R."/>
            <person name="Muthemba S."/>
            <person name="Knop K."/>
            <person name="Barton G.J."/>
            <person name="Sherwood A.V."/>
            <person name="Lopez-Montes A."/>
            <person name="Asiedu R."/>
            <person name="Jamnadass R."/>
            <person name="Muchugi A."/>
            <person name="Goodstein D."/>
            <person name="Egesi C.N."/>
            <person name="Featherston J."/>
            <person name="Asfaw A."/>
            <person name="Simpson G.G."/>
            <person name="Dolezel J."/>
            <person name="Hendre P.S."/>
            <person name="Van Deynze A."/>
            <person name="Kumar P.L."/>
            <person name="Obidiegwu J.E."/>
            <person name="Bhattacharjee R."/>
            <person name="Rokhsar D.S."/>
        </authorList>
    </citation>
    <scope>NUCLEOTIDE SEQUENCE [LARGE SCALE GENOMIC DNA]</scope>
    <source>
        <strain evidence="2">cv. TDa95/00328</strain>
    </source>
</reference>
<sequence length="205" mass="23589">MARDGEPPPVILVISSDEEEYERRCYVKREGEKRTRRERWRKFSGVEVKTAEEKLGDDDDCCIIGCNLSYALMKMNPLHDEEDEDVSIVFERGQVACRDFPHSRHLCVKYPFSKTSHESYCKQKHRSFCCQPALKTDNLGECNFAVLAVMQCYCYVCDAMAPCKYWTGLLGHCHATDTGSRWQNMRKARRSASAPNGASRPKLSW</sequence>
<proteinExistence type="predicted"/>
<organism evidence="1 2">
    <name type="scientific">Dioscorea alata</name>
    <name type="common">Purple yam</name>
    <dbReference type="NCBI Taxonomy" id="55571"/>
    <lineage>
        <taxon>Eukaryota</taxon>
        <taxon>Viridiplantae</taxon>
        <taxon>Streptophyta</taxon>
        <taxon>Embryophyta</taxon>
        <taxon>Tracheophyta</taxon>
        <taxon>Spermatophyta</taxon>
        <taxon>Magnoliopsida</taxon>
        <taxon>Liliopsida</taxon>
        <taxon>Dioscoreales</taxon>
        <taxon>Dioscoreaceae</taxon>
        <taxon>Dioscorea</taxon>
    </lineage>
</organism>